<dbReference type="GO" id="GO:0005886">
    <property type="term" value="C:plasma membrane"/>
    <property type="evidence" value="ECO:0007669"/>
    <property type="project" value="UniProtKB-SubCell"/>
</dbReference>
<gene>
    <name evidence="9" type="ORF">CUU66_11995</name>
</gene>
<feature type="transmembrane region" description="Helical" evidence="7">
    <location>
        <begin position="279"/>
        <end position="298"/>
    </location>
</feature>
<keyword evidence="3" id="KW-1003">Cell membrane</keyword>
<feature type="transmembrane region" description="Helical" evidence="7">
    <location>
        <begin position="142"/>
        <end position="160"/>
    </location>
</feature>
<evidence type="ECO:0000256" key="6">
    <source>
        <dbReference type="ARBA" id="ARBA00023136"/>
    </source>
</evidence>
<feature type="transmembrane region" description="Helical" evidence="7">
    <location>
        <begin position="180"/>
        <end position="201"/>
    </location>
</feature>
<feature type="transmembrane region" description="Helical" evidence="7">
    <location>
        <begin position="97"/>
        <end position="122"/>
    </location>
</feature>
<dbReference type="RefSeq" id="WP_101642436.1">
    <property type="nucleotide sequence ID" value="NZ_PGUY01000037.1"/>
</dbReference>
<reference evidence="9 10" key="1">
    <citation type="submission" date="2017-11" db="EMBL/GenBank/DDBJ databases">
        <title>Comparitive Functional Genomics of Dry Heat Resistant strains isolated from the Viking Spacecraft.</title>
        <authorList>
            <person name="Seuylemezian A."/>
            <person name="Cooper K."/>
            <person name="Vaishampayan P."/>
        </authorList>
    </citation>
    <scope>NUCLEOTIDE SEQUENCE [LARGE SCALE GENOMIC DNA]</scope>
    <source>
        <strain evidence="9 10">V1-29</strain>
    </source>
</reference>
<evidence type="ECO:0000256" key="5">
    <source>
        <dbReference type="ARBA" id="ARBA00022989"/>
    </source>
</evidence>
<evidence type="ECO:0000256" key="2">
    <source>
        <dbReference type="ARBA" id="ARBA00022448"/>
    </source>
</evidence>
<protein>
    <recommendedName>
        <fullName evidence="8">ABC transmembrane type-1 domain-containing protein</fullName>
    </recommendedName>
</protein>
<dbReference type="AlphaFoldDB" id="A0A2N5M5H3"/>
<evidence type="ECO:0000313" key="9">
    <source>
        <dbReference type="EMBL" id="PLT29621.1"/>
    </source>
</evidence>
<dbReference type="SUPFAM" id="SSF161098">
    <property type="entry name" value="MetI-like"/>
    <property type="match status" value="1"/>
</dbReference>
<feature type="domain" description="ABC transmembrane type-1" evidence="8">
    <location>
        <begin position="117"/>
        <end position="270"/>
    </location>
</feature>
<dbReference type="GO" id="GO:0055085">
    <property type="term" value="P:transmembrane transport"/>
    <property type="evidence" value="ECO:0007669"/>
    <property type="project" value="InterPro"/>
</dbReference>
<accession>A0A2N5M5H3</accession>
<keyword evidence="4 7" id="KW-0812">Transmembrane</keyword>
<evidence type="ECO:0000256" key="1">
    <source>
        <dbReference type="ARBA" id="ARBA00004651"/>
    </source>
</evidence>
<dbReference type="InterPro" id="IPR000515">
    <property type="entry name" value="MetI-like"/>
</dbReference>
<evidence type="ECO:0000313" key="10">
    <source>
        <dbReference type="Proteomes" id="UP000234748"/>
    </source>
</evidence>
<comment type="subcellular location">
    <subcellularLocation>
        <location evidence="1">Cell membrane</location>
        <topology evidence="1">Multi-pass membrane protein</topology>
    </subcellularLocation>
</comment>
<evidence type="ECO:0000259" key="8">
    <source>
        <dbReference type="Pfam" id="PF00528"/>
    </source>
</evidence>
<dbReference type="OrthoDB" id="2958608at2"/>
<sequence>MEMFRNSVIQYVLLCFSIVLLTASPALVAGNDGLGFYVLPFIHTVTAVLLALIRPLDLTYMVKTQTLSFPKMPENRSEVFLDQDLAYELFPYVLTPFSYSFLLLSGSFIIALLFSTFGSLLVYRLHPFVKRGIIQCTQLLEALPDVFFIFSVQLLVVWIYKKTGWQLSYPYYTHEDLIFILPLLALSILPAIYLFRIQVLLMEEESHKDYYLFAKSKGLPEHYISVQHIFRNTLVESIIHLPTLIMLLFTNLVVLEFLFNSQGLMSLIVSDQPASTRCLLVIMLMTPFYVIIKVTAAFRHKFNGEKGASQ</sequence>
<organism evidence="9 10">
    <name type="scientific">Peribacillus deserti</name>
    <dbReference type="NCBI Taxonomy" id="673318"/>
    <lineage>
        <taxon>Bacteria</taxon>
        <taxon>Bacillati</taxon>
        <taxon>Bacillota</taxon>
        <taxon>Bacilli</taxon>
        <taxon>Bacillales</taxon>
        <taxon>Bacillaceae</taxon>
        <taxon>Peribacillus</taxon>
    </lineage>
</organism>
<evidence type="ECO:0000256" key="4">
    <source>
        <dbReference type="ARBA" id="ARBA00022692"/>
    </source>
</evidence>
<proteinExistence type="predicted"/>
<name>A0A2N5M5H3_9BACI</name>
<keyword evidence="5 7" id="KW-1133">Transmembrane helix</keyword>
<comment type="caution">
    <text evidence="9">The sequence shown here is derived from an EMBL/GenBank/DDBJ whole genome shotgun (WGS) entry which is preliminary data.</text>
</comment>
<dbReference type="EMBL" id="PGUY01000037">
    <property type="protein sequence ID" value="PLT29621.1"/>
    <property type="molecule type" value="Genomic_DNA"/>
</dbReference>
<dbReference type="CDD" id="cd06261">
    <property type="entry name" value="TM_PBP2"/>
    <property type="match status" value="1"/>
</dbReference>
<dbReference type="PANTHER" id="PTHR30465">
    <property type="entry name" value="INNER MEMBRANE ABC TRANSPORTER"/>
    <property type="match status" value="1"/>
</dbReference>
<dbReference type="PANTHER" id="PTHR30465:SF44">
    <property type="entry name" value="ABC-TYPE DIPEPTIDE_OLIGOPEPTIDE TRANSPORT SYSTEM, PERMEASE COMPONENT"/>
    <property type="match status" value="1"/>
</dbReference>
<feature type="transmembrane region" description="Helical" evidence="7">
    <location>
        <begin position="238"/>
        <end position="259"/>
    </location>
</feature>
<dbReference type="Proteomes" id="UP000234748">
    <property type="component" value="Unassembled WGS sequence"/>
</dbReference>
<evidence type="ECO:0000256" key="3">
    <source>
        <dbReference type="ARBA" id="ARBA00022475"/>
    </source>
</evidence>
<keyword evidence="10" id="KW-1185">Reference proteome</keyword>
<keyword evidence="6 7" id="KW-0472">Membrane</keyword>
<dbReference type="Pfam" id="PF00528">
    <property type="entry name" value="BPD_transp_1"/>
    <property type="match status" value="1"/>
</dbReference>
<evidence type="ECO:0000256" key="7">
    <source>
        <dbReference type="SAM" id="Phobius"/>
    </source>
</evidence>
<dbReference type="InterPro" id="IPR035906">
    <property type="entry name" value="MetI-like_sf"/>
</dbReference>
<keyword evidence="2" id="KW-0813">Transport</keyword>